<dbReference type="SUPFAM" id="SSF50978">
    <property type="entry name" value="WD40 repeat-like"/>
    <property type="match status" value="1"/>
</dbReference>
<dbReference type="SUPFAM" id="SSF81383">
    <property type="entry name" value="F-box domain"/>
    <property type="match status" value="1"/>
</dbReference>
<protein>
    <recommendedName>
        <fullName evidence="2">MIOS-like alpha-solenoid domain-containing protein</fullName>
    </recommendedName>
</protein>
<sequence length="1715" mass="191918">MQSDKRLLWHPRQDNKFIVGGNSQITLYEWAAEHPEIRHVTSRNDLAHMKCFAWSPDPGFEDLLAVGVVSGRVDLIRLEESRQARQSKVLSSNTKVSLNVRHTRACNALAFCTPDPNYLAVGLDKVRSDPSLIIWDISSARQDLAIKGLHTDGETRVMAVPPMPSRPQPQIPRIGNPADPRILQPHAPTEAVSSLAFLPNSTHVLLAGISNRWLRIFDLRASAPSASSVATKVHGIATDPFDPHRIACYGENTVTVWDARKVSQPLIQFTEQHGVGDGAKPRAGAAYIHIEFSRTRRGCLSTLEKDGSYVRFWDLTETRNWLLDGSGSVFGGSSDGESRAARDTRRRSWWAAGQSQVSNSSKRDSPVLNERHQAAYVLADTRRTKTFSKPLASFAMVPHNLTNPLACNVMIVNKEGDLELYQVHDTPKQAAWSARGDLTIGAGMGLKVFAGFRKDEAVDELQSDGTRNTSSLPFNITEKDQASRSLSATRRESSQIRGRASKHPPVTPLPLSSALFGRDDDLPALSGVSAQLALATPRGNKHRAYSPSPFRKYKAGERPTDGYGPNQARGWSQHSRSRERRKSPSPARGKSAKGSELRSKGVTSVLEEDISMIMHRRALLGYGLSKPNDNMSIVLSTHETSGNAGQDLSEVWAWIHHSRELLCTPTPQIHGYDFSNQGLIGIWEGLQPATPPQSQTEAADETPTAVNRSLLLDVPAAAPTPTTYANTAIKKKPLTSRRLTWELAGGALRFGQETGRGEVIVETTCPHDQAPSEAGRIAALSRRWEREGKFSRAACWLVFTKQYSKAMELLMRSDDDVHQMMSGTIAALSPHGSSSLKNSELREHYSKLIKRMPDPYLRMIIIHMAVGDWTEVLKEDIIPFRERLAIAFQFLDDKTLTSSLRRMTDHAFHRGNIEAIIITGLTKAGLNILQAYVDRTGDVQTAAVMGSYVHPIKFKDHRAENWLQTYRDLLDGFKLHRERVSFDIERGQLLSDAVQSGNMQVSEEWVPRQILIRCHYCNKPVNGTDMMLPNLSQKGRILLTTLSLFVKPAVTVVMLPIFSSGSLVKMGSARMVFVPSQVVIVGRKFASLSFRAKKRETSSTSTGPTRTELEPIAISTRAPRLLQSNDPPTIEEREAVLEHIEAIRAELRSLSAEPEGNTSQKSEGEMERRRSACAEFLRLHVNILYGVRGLPDEVLEAIFHHVLQAAPERHRSLYCIMRTSHRWRQVSLMSPRLWSVLPDIIGDDGEGFFAHPNVNPFPWLREFIDLYLQRSGNHPLTFAFHPGSPDHNKFMPEFELVFSDSLVPQCHRWARVKLCMPFNMLKLAAPVAGRLHLLHSLELDIFDWNGGVLDPVDCFKACPSLRYIALESSASGYTDTLPIALPWRQLSTFREQSWSADGAHSFRKSDANKEDIGCFLQKGNRAYMERTLARISTHAVTKLYLTLGGLTDGVVAWFSNELMLPNIIDLEIDSYSSSVNVDLSFSSVVSFIRRSGCSLRKFIVRGDDVWRAESPGTFTDFLLLSEELEELHCGIIPSQTLNALTFVPESTDPILAPKLRVLKMRIPRINSWDPDLQALNLDTSALNEMARSRIDIRGADPADQEQLSKFAITLQLVDRYTSRTVFHVLERNLSLESTPPRNPLWEDKFDRWWSIFYQTTNVCYEPQTGPLGRLKPSYQTRSRKLLELVKEMEAYPVEDSDLIILQLLEGATSTFQISC</sequence>
<name>A0A8H5C4V1_9AGAR</name>
<dbReference type="InterPro" id="IPR037593">
    <property type="entry name" value="MIOS/Sea4"/>
</dbReference>
<dbReference type="Pfam" id="PF21719">
    <property type="entry name" value="MIOS_a-sol"/>
    <property type="match status" value="1"/>
</dbReference>
<evidence type="ECO:0000313" key="3">
    <source>
        <dbReference type="EMBL" id="KAF5335210.1"/>
    </source>
</evidence>
<dbReference type="InterPro" id="IPR015943">
    <property type="entry name" value="WD40/YVTN_repeat-like_dom_sf"/>
</dbReference>
<dbReference type="SMART" id="SM00320">
    <property type="entry name" value="WD40"/>
    <property type="match status" value="3"/>
</dbReference>
<keyword evidence="4" id="KW-1185">Reference proteome</keyword>
<dbReference type="GO" id="GO:1904263">
    <property type="term" value="P:positive regulation of TORC1 signaling"/>
    <property type="evidence" value="ECO:0007669"/>
    <property type="project" value="TreeGrafter"/>
</dbReference>
<proteinExistence type="predicted"/>
<dbReference type="OrthoDB" id="341486at2759"/>
<dbReference type="InterPro" id="IPR036047">
    <property type="entry name" value="F-box-like_dom_sf"/>
</dbReference>
<reference evidence="3 4" key="1">
    <citation type="journal article" date="2020" name="ISME J.">
        <title>Uncovering the hidden diversity of litter-decomposition mechanisms in mushroom-forming fungi.</title>
        <authorList>
            <person name="Floudas D."/>
            <person name="Bentzer J."/>
            <person name="Ahren D."/>
            <person name="Johansson T."/>
            <person name="Persson P."/>
            <person name="Tunlid A."/>
        </authorList>
    </citation>
    <scope>NUCLEOTIDE SEQUENCE [LARGE SCALE GENOMIC DNA]</scope>
    <source>
        <strain evidence="3 4">CBS 175.51</strain>
    </source>
</reference>
<evidence type="ECO:0000313" key="4">
    <source>
        <dbReference type="Proteomes" id="UP000541558"/>
    </source>
</evidence>
<gene>
    <name evidence="3" type="ORF">D9611_010892</name>
</gene>
<dbReference type="Proteomes" id="UP000541558">
    <property type="component" value="Unassembled WGS sequence"/>
</dbReference>
<comment type="caution">
    <text evidence="3">The sequence shown here is derived from an EMBL/GenBank/DDBJ whole genome shotgun (WGS) entry which is preliminary data.</text>
</comment>
<dbReference type="Gene3D" id="1.20.1280.50">
    <property type="match status" value="1"/>
</dbReference>
<feature type="region of interest" description="Disordered" evidence="1">
    <location>
        <begin position="332"/>
        <end position="366"/>
    </location>
</feature>
<feature type="domain" description="MIOS-like alpha-solenoid" evidence="2">
    <location>
        <begin position="779"/>
        <end position="890"/>
    </location>
</feature>
<dbReference type="EMBL" id="JAACJK010000064">
    <property type="protein sequence ID" value="KAF5335210.1"/>
    <property type="molecule type" value="Genomic_DNA"/>
</dbReference>
<accession>A0A8H5C4V1</accession>
<dbReference type="Pfam" id="PF21720">
    <property type="entry name" value="MIOS_WD40"/>
    <property type="match status" value="2"/>
</dbReference>
<feature type="region of interest" description="Disordered" evidence="1">
    <location>
        <begin position="536"/>
        <end position="601"/>
    </location>
</feature>
<dbReference type="InterPro" id="IPR049092">
    <property type="entry name" value="MIOS_a-sol"/>
</dbReference>
<feature type="compositionally biased region" description="Polar residues" evidence="1">
    <location>
        <begin position="463"/>
        <end position="474"/>
    </location>
</feature>
<organism evidence="3 4">
    <name type="scientific">Ephemerocybe angulata</name>
    <dbReference type="NCBI Taxonomy" id="980116"/>
    <lineage>
        <taxon>Eukaryota</taxon>
        <taxon>Fungi</taxon>
        <taxon>Dikarya</taxon>
        <taxon>Basidiomycota</taxon>
        <taxon>Agaricomycotina</taxon>
        <taxon>Agaricomycetes</taxon>
        <taxon>Agaricomycetidae</taxon>
        <taxon>Agaricales</taxon>
        <taxon>Agaricineae</taxon>
        <taxon>Psathyrellaceae</taxon>
        <taxon>Ephemerocybe</taxon>
    </lineage>
</organism>
<dbReference type="PANTHER" id="PTHR16453">
    <property type="entry name" value="WD40 DOMAIN-CONTAINING PROTEIN MIO FAMILY MEMBER"/>
    <property type="match status" value="1"/>
</dbReference>
<dbReference type="GO" id="GO:0005737">
    <property type="term" value="C:cytoplasm"/>
    <property type="evidence" value="ECO:0007669"/>
    <property type="project" value="TreeGrafter"/>
</dbReference>
<dbReference type="CDD" id="cd09917">
    <property type="entry name" value="F-box_SF"/>
    <property type="match status" value="1"/>
</dbReference>
<dbReference type="InterPro" id="IPR001680">
    <property type="entry name" value="WD40_rpt"/>
</dbReference>
<dbReference type="Gene3D" id="2.130.10.10">
    <property type="entry name" value="YVTN repeat-like/Quinoprotein amine dehydrogenase"/>
    <property type="match status" value="2"/>
</dbReference>
<evidence type="ECO:0000259" key="2">
    <source>
        <dbReference type="Pfam" id="PF21719"/>
    </source>
</evidence>
<dbReference type="InterPro" id="IPR036322">
    <property type="entry name" value="WD40_repeat_dom_sf"/>
</dbReference>
<dbReference type="PANTHER" id="PTHR16453:SF9">
    <property type="entry name" value="GATOR COMPLEX PROTEIN MIOS"/>
    <property type="match status" value="1"/>
</dbReference>
<feature type="region of interest" description="Disordered" evidence="1">
    <location>
        <begin position="461"/>
        <end position="514"/>
    </location>
</feature>
<evidence type="ECO:0000256" key="1">
    <source>
        <dbReference type="SAM" id="MobiDB-lite"/>
    </source>
</evidence>